<dbReference type="PROSITE" id="PS51737">
    <property type="entry name" value="RECOMBINASE_DNA_BIND"/>
    <property type="match status" value="1"/>
</dbReference>
<keyword evidence="4" id="KW-1185">Reference proteome</keyword>
<dbReference type="GO" id="GO:0000150">
    <property type="term" value="F:DNA strand exchange activity"/>
    <property type="evidence" value="ECO:0007669"/>
    <property type="project" value="InterPro"/>
</dbReference>
<accession>A0A2P8DWG4</accession>
<dbReference type="GO" id="GO:0003677">
    <property type="term" value="F:DNA binding"/>
    <property type="evidence" value="ECO:0007669"/>
    <property type="project" value="InterPro"/>
</dbReference>
<dbReference type="InterPro" id="IPR038109">
    <property type="entry name" value="DNA_bind_recomb_sf"/>
</dbReference>
<feature type="domain" description="Resolvase/invertase-type recombinase catalytic" evidence="1">
    <location>
        <begin position="10"/>
        <end position="161"/>
    </location>
</feature>
<evidence type="ECO:0000313" key="4">
    <source>
        <dbReference type="Proteomes" id="UP000243528"/>
    </source>
</evidence>
<proteinExistence type="predicted"/>
<dbReference type="InterPro" id="IPR036162">
    <property type="entry name" value="Resolvase-like_N_sf"/>
</dbReference>
<dbReference type="Pfam" id="PF00239">
    <property type="entry name" value="Resolvase"/>
    <property type="match status" value="1"/>
</dbReference>
<dbReference type="AlphaFoldDB" id="A0A2P8DWG4"/>
<dbReference type="PROSITE" id="PS51736">
    <property type="entry name" value="RECOMBINASES_3"/>
    <property type="match status" value="1"/>
</dbReference>
<dbReference type="InterPro" id="IPR011109">
    <property type="entry name" value="DNA_bind_recombinase_dom"/>
</dbReference>
<dbReference type="Gene3D" id="3.40.50.1390">
    <property type="entry name" value="Resolvase, N-terminal catalytic domain"/>
    <property type="match status" value="1"/>
</dbReference>
<evidence type="ECO:0000259" key="2">
    <source>
        <dbReference type="PROSITE" id="PS51737"/>
    </source>
</evidence>
<dbReference type="SMART" id="SM00857">
    <property type="entry name" value="Resolvase"/>
    <property type="match status" value="1"/>
</dbReference>
<dbReference type="InterPro" id="IPR006119">
    <property type="entry name" value="Resolv_N"/>
</dbReference>
<evidence type="ECO:0000313" key="3">
    <source>
        <dbReference type="EMBL" id="PSL01563.1"/>
    </source>
</evidence>
<dbReference type="SUPFAM" id="SSF53041">
    <property type="entry name" value="Resolvase-like"/>
    <property type="match status" value="1"/>
</dbReference>
<dbReference type="PANTHER" id="PTHR30461">
    <property type="entry name" value="DNA-INVERTASE FROM LAMBDOID PROPHAGE"/>
    <property type="match status" value="1"/>
</dbReference>
<dbReference type="EMBL" id="PYGE01000013">
    <property type="protein sequence ID" value="PSL01563.1"/>
    <property type="molecule type" value="Genomic_DNA"/>
</dbReference>
<dbReference type="RefSeq" id="WP_106538424.1">
    <property type="nucleotide sequence ID" value="NZ_PYGE01000013.1"/>
</dbReference>
<name>A0A2P8DWG4_9ACTN</name>
<feature type="domain" description="Recombinase" evidence="2">
    <location>
        <begin position="169"/>
        <end position="280"/>
    </location>
</feature>
<comment type="caution">
    <text evidence="3">The sequence shown here is derived from an EMBL/GenBank/DDBJ whole genome shotgun (WGS) entry which is preliminary data.</text>
</comment>
<gene>
    <name evidence="3" type="ORF">CLV30_11351</name>
</gene>
<sequence>MTILAADTLTGRAYVRCSSNNDQSVEGQLDDIGLACAERGVMLSAERYEDNDRSASIHATKAREGYDQLIGDLTNGRFTDQLLIITDSSRGSRRVGEWVLLIDLLAEQGKRVFVVDDEQIYDPTNGNDRHHLVGNANNAEKFIWELKQKTGRGMAKAAKKGKMHGGQSNYGLRKVYDSDTGKLIGTERVEDEARVIEELFQRVRAKETIASISRDFERRGIRSRSGKVFTQQTLRKMLTRPAYTALRKYKDEEYEGNWPAIIDRETWRAVQDIISSPGRGSSKNAGKLTHEFTGGAVKCDVCGSGLTLSYNRKDTGEYRCAGKGCVSGIDKLELDDKLETVILAYLSDPHRGEQLTRETDDTEASSLRAEIARLDGERRALADDMDISVEFAKRRDVRITERVKAAEARLRELSTPSALRDLVGPGEDVARRWAAASVPAKREVAALLFTPAILGEARITRKHARNVIVPIEDRIIFRREQD</sequence>
<dbReference type="PANTHER" id="PTHR30461:SF23">
    <property type="entry name" value="DNA RECOMBINASE-RELATED"/>
    <property type="match status" value="1"/>
</dbReference>
<dbReference type="Gene3D" id="3.90.1750.20">
    <property type="entry name" value="Putative Large Serine Recombinase, Chain B, Domain 2"/>
    <property type="match status" value="1"/>
</dbReference>
<organism evidence="3 4">
    <name type="scientific">Haloactinopolyspora alba</name>
    <dbReference type="NCBI Taxonomy" id="648780"/>
    <lineage>
        <taxon>Bacteria</taxon>
        <taxon>Bacillati</taxon>
        <taxon>Actinomycetota</taxon>
        <taxon>Actinomycetes</taxon>
        <taxon>Jiangellales</taxon>
        <taxon>Jiangellaceae</taxon>
        <taxon>Haloactinopolyspora</taxon>
    </lineage>
</organism>
<dbReference type="InterPro" id="IPR050639">
    <property type="entry name" value="SSR_resolvase"/>
</dbReference>
<evidence type="ECO:0000259" key="1">
    <source>
        <dbReference type="PROSITE" id="PS51736"/>
    </source>
</evidence>
<reference evidence="3 4" key="1">
    <citation type="submission" date="2018-03" db="EMBL/GenBank/DDBJ databases">
        <title>Genomic Encyclopedia of Archaeal and Bacterial Type Strains, Phase II (KMG-II): from individual species to whole genera.</title>
        <authorList>
            <person name="Goeker M."/>
        </authorList>
    </citation>
    <scope>NUCLEOTIDE SEQUENCE [LARGE SCALE GENOMIC DNA]</scope>
    <source>
        <strain evidence="3 4">DSM 45211</strain>
    </source>
</reference>
<dbReference type="Pfam" id="PF07508">
    <property type="entry name" value="Recombinase"/>
    <property type="match status" value="1"/>
</dbReference>
<protein>
    <submittedName>
        <fullName evidence="3">DNA invertase Pin-like site-specific DNA recombinase</fullName>
    </submittedName>
</protein>
<dbReference type="OrthoDB" id="4500247at2"/>
<dbReference type="Proteomes" id="UP000243528">
    <property type="component" value="Unassembled WGS sequence"/>
</dbReference>